<dbReference type="InterPro" id="IPR045540">
    <property type="entry name" value="YegS/DAGK_C"/>
</dbReference>
<keyword evidence="1" id="KW-0808">Transferase</keyword>
<reference evidence="7" key="1">
    <citation type="submission" date="2016-10" db="EMBL/GenBank/DDBJ databases">
        <authorList>
            <person name="Varghese N."/>
            <person name="Submissions S."/>
        </authorList>
    </citation>
    <scope>NUCLEOTIDE SEQUENCE [LARGE SCALE GENOMIC DNA]</scope>
    <source>
        <strain evidence="7">DSM 28881</strain>
    </source>
</reference>
<evidence type="ECO:0000256" key="2">
    <source>
        <dbReference type="ARBA" id="ARBA00022741"/>
    </source>
</evidence>
<protein>
    <submittedName>
        <fullName evidence="6">Lipid kinase, YegS/Rv2252/BmrU family</fullName>
    </submittedName>
</protein>
<evidence type="ECO:0000256" key="4">
    <source>
        <dbReference type="ARBA" id="ARBA00022840"/>
    </source>
</evidence>
<dbReference type="PANTHER" id="PTHR12358:SF54">
    <property type="entry name" value="SPHINGOSINE KINASE RELATED PROTEIN"/>
    <property type="match status" value="1"/>
</dbReference>
<dbReference type="InterPro" id="IPR001206">
    <property type="entry name" value="Diacylglycerol_kinase_cat_dom"/>
</dbReference>
<keyword evidence="7" id="KW-1185">Reference proteome</keyword>
<dbReference type="PROSITE" id="PS50146">
    <property type="entry name" value="DAGK"/>
    <property type="match status" value="1"/>
</dbReference>
<proteinExistence type="predicted"/>
<evidence type="ECO:0000259" key="5">
    <source>
        <dbReference type="PROSITE" id="PS50146"/>
    </source>
</evidence>
<dbReference type="Gene3D" id="2.60.200.40">
    <property type="match status" value="1"/>
</dbReference>
<dbReference type="InterPro" id="IPR016064">
    <property type="entry name" value="NAD/diacylglycerol_kinase_sf"/>
</dbReference>
<dbReference type="EMBL" id="FORM01000001">
    <property type="protein sequence ID" value="SFI61226.1"/>
    <property type="molecule type" value="Genomic_DNA"/>
</dbReference>
<evidence type="ECO:0000313" key="7">
    <source>
        <dbReference type="Proteomes" id="UP000199559"/>
    </source>
</evidence>
<gene>
    <name evidence="6" type="ORF">SAMN05443431_101462</name>
</gene>
<keyword evidence="3 6" id="KW-0418">Kinase</keyword>
<sequence>MSEKKTFFVIINPVSGNGKGKKVWNNVKDKLSQHFNITSQFTNHNNHDIQITQDALNKGFRNFIIIGGDGTLNKFINGVFSQKTINPNQISFGVLAIGTGNDWIKTYKIPKNRHRALQAIIKGNTKTQDVGCLTFLDLNNSKTYFLNLCGIGFDGLVVDLVKNDRSFGKLTYIFGALKILFNFTYFNTKVTLDSETKTHKNCMMIQLGICRYTGSGMQLTKQPDPNDGLLDVSIATNFTKWQIAKNIIGLFTGSILKHENITTLKTKHITLEFNAKKPLIQADGEPMATSNIKASILPQAITFYL</sequence>
<dbReference type="AlphaFoldDB" id="A0A1I3JM40"/>
<dbReference type="SUPFAM" id="SSF111331">
    <property type="entry name" value="NAD kinase/diacylglycerol kinase-like"/>
    <property type="match status" value="1"/>
</dbReference>
<evidence type="ECO:0000256" key="1">
    <source>
        <dbReference type="ARBA" id="ARBA00022679"/>
    </source>
</evidence>
<dbReference type="InterPro" id="IPR050187">
    <property type="entry name" value="Lipid_Phosphate_FormReg"/>
</dbReference>
<dbReference type="GO" id="GO:0008654">
    <property type="term" value="P:phospholipid biosynthetic process"/>
    <property type="evidence" value="ECO:0007669"/>
    <property type="project" value="InterPro"/>
</dbReference>
<dbReference type="InterPro" id="IPR005218">
    <property type="entry name" value="Diacylglycerol/lipid_kinase"/>
</dbReference>
<dbReference type="GO" id="GO:0016301">
    <property type="term" value="F:kinase activity"/>
    <property type="evidence" value="ECO:0007669"/>
    <property type="project" value="UniProtKB-KW"/>
</dbReference>
<name>A0A1I3JM40_9FLAO</name>
<dbReference type="STRING" id="1144750.SAMN05443431_101462"/>
<evidence type="ECO:0000256" key="3">
    <source>
        <dbReference type="ARBA" id="ARBA00022777"/>
    </source>
</evidence>
<dbReference type="Pfam" id="PF00781">
    <property type="entry name" value="DAGK_cat"/>
    <property type="match status" value="1"/>
</dbReference>
<keyword evidence="4" id="KW-0067">ATP-binding</keyword>
<dbReference type="GO" id="GO:0005524">
    <property type="term" value="F:ATP binding"/>
    <property type="evidence" value="ECO:0007669"/>
    <property type="project" value="UniProtKB-KW"/>
</dbReference>
<dbReference type="RefSeq" id="WP_090837120.1">
    <property type="nucleotide sequence ID" value="NZ_FORM01000001.1"/>
</dbReference>
<organism evidence="6 7">
    <name type="scientific">Olleya namhaensis</name>
    <dbReference type="NCBI Taxonomy" id="1144750"/>
    <lineage>
        <taxon>Bacteria</taxon>
        <taxon>Pseudomonadati</taxon>
        <taxon>Bacteroidota</taxon>
        <taxon>Flavobacteriia</taxon>
        <taxon>Flavobacteriales</taxon>
        <taxon>Flavobacteriaceae</taxon>
    </lineage>
</organism>
<dbReference type="Pfam" id="PF19279">
    <property type="entry name" value="YegS_C"/>
    <property type="match status" value="1"/>
</dbReference>
<dbReference type="NCBIfam" id="TIGR00147">
    <property type="entry name" value="YegS/Rv2252/BmrU family lipid kinase"/>
    <property type="match status" value="1"/>
</dbReference>
<dbReference type="SMART" id="SM00046">
    <property type="entry name" value="DAGKc"/>
    <property type="match status" value="1"/>
</dbReference>
<dbReference type="PANTHER" id="PTHR12358">
    <property type="entry name" value="SPHINGOSINE KINASE"/>
    <property type="match status" value="1"/>
</dbReference>
<dbReference type="InterPro" id="IPR017438">
    <property type="entry name" value="ATP-NAD_kinase_N"/>
</dbReference>
<keyword evidence="2" id="KW-0547">Nucleotide-binding</keyword>
<dbReference type="Gene3D" id="3.40.50.10330">
    <property type="entry name" value="Probable inorganic polyphosphate/atp-NAD kinase, domain 1"/>
    <property type="match status" value="1"/>
</dbReference>
<dbReference type="Proteomes" id="UP000199559">
    <property type="component" value="Unassembled WGS sequence"/>
</dbReference>
<evidence type="ECO:0000313" key="6">
    <source>
        <dbReference type="EMBL" id="SFI61226.1"/>
    </source>
</evidence>
<accession>A0A1I3JM40</accession>
<feature type="domain" description="DAGKc" evidence="5">
    <location>
        <begin position="2"/>
        <end position="137"/>
    </location>
</feature>